<evidence type="ECO:0000313" key="1">
    <source>
        <dbReference type="EMBL" id="MDU0341339.1"/>
    </source>
</evidence>
<reference evidence="1 2" key="1">
    <citation type="submission" date="2023-09" db="EMBL/GenBank/DDBJ databases">
        <title>Whole genome shotgun sequencing (WGS) of Bosea sp. ZW T0_25, isolated from stored onions (Allium cepa).</title>
        <authorList>
            <person name="Stoll D.A."/>
            <person name="Huch M."/>
        </authorList>
    </citation>
    <scope>NUCLEOTIDE SEQUENCE [LARGE SCALE GENOMIC DNA]</scope>
    <source>
        <strain evidence="1 2">ZW T0_25</strain>
    </source>
</reference>
<proteinExistence type="predicted"/>
<gene>
    <name evidence="1" type="ORF">RKE40_15690</name>
</gene>
<comment type="caution">
    <text evidence="1">The sequence shown here is derived from an EMBL/GenBank/DDBJ whole genome shotgun (WGS) entry which is preliminary data.</text>
</comment>
<sequence length="80" mass="9102">MNRRSFLTAMFGGAAVTAVGSMVASEAAKASDLPLDTVAKLDEAPAEFTQYYRGPRRRRQVCTVTRDRFGRRRRVCRWVY</sequence>
<dbReference type="InterPro" id="IPR006311">
    <property type="entry name" value="TAT_signal"/>
</dbReference>
<dbReference type="Proteomes" id="UP001254257">
    <property type="component" value="Unassembled WGS sequence"/>
</dbReference>
<protein>
    <submittedName>
        <fullName evidence="1">Uncharacterized protein</fullName>
    </submittedName>
</protein>
<dbReference type="PROSITE" id="PS51318">
    <property type="entry name" value="TAT"/>
    <property type="match status" value="1"/>
</dbReference>
<name>A0ABU3S969_9HYPH</name>
<keyword evidence="2" id="KW-1185">Reference proteome</keyword>
<dbReference type="EMBL" id="JAWDID010000022">
    <property type="protein sequence ID" value="MDU0341339.1"/>
    <property type="molecule type" value="Genomic_DNA"/>
</dbReference>
<accession>A0ABU3S969</accession>
<organism evidence="1 2">
    <name type="scientific">Bosea rubneri</name>
    <dbReference type="NCBI Taxonomy" id="3075434"/>
    <lineage>
        <taxon>Bacteria</taxon>
        <taxon>Pseudomonadati</taxon>
        <taxon>Pseudomonadota</taxon>
        <taxon>Alphaproteobacteria</taxon>
        <taxon>Hyphomicrobiales</taxon>
        <taxon>Boseaceae</taxon>
        <taxon>Bosea</taxon>
    </lineage>
</organism>
<dbReference type="RefSeq" id="WP_316019164.1">
    <property type="nucleotide sequence ID" value="NZ_JAWDID010000022.1"/>
</dbReference>
<evidence type="ECO:0000313" key="2">
    <source>
        <dbReference type="Proteomes" id="UP001254257"/>
    </source>
</evidence>